<evidence type="ECO:0000313" key="2">
    <source>
        <dbReference type="EMBL" id="GFY02003.1"/>
    </source>
</evidence>
<feature type="region of interest" description="Disordered" evidence="1">
    <location>
        <begin position="102"/>
        <end position="130"/>
    </location>
</feature>
<reference evidence="2" key="1">
    <citation type="submission" date="2020-08" db="EMBL/GenBank/DDBJ databases">
        <title>Multicomponent nature underlies the extraordinary mechanical properties of spider dragline silk.</title>
        <authorList>
            <person name="Kono N."/>
            <person name="Nakamura H."/>
            <person name="Mori M."/>
            <person name="Yoshida Y."/>
            <person name="Ohtoshi R."/>
            <person name="Malay A.D."/>
            <person name="Moran D.A.P."/>
            <person name="Tomita M."/>
            <person name="Numata K."/>
            <person name="Arakawa K."/>
        </authorList>
    </citation>
    <scope>NUCLEOTIDE SEQUENCE</scope>
</reference>
<proteinExistence type="predicted"/>
<name>A0A8X6VBN5_TRICX</name>
<dbReference type="AlphaFoldDB" id="A0A8X6VBN5"/>
<dbReference type="EMBL" id="BMAU01021232">
    <property type="protein sequence ID" value="GFY02003.1"/>
    <property type="molecule type" value="Genomic_DNA"/>
</dbReference>
<organism evidence="2 3">
    <name type="scientific">Trichonephila clavipes</name>
    <name type="common">Golden silk orbweaver</name>
    <name type="synonym">Nephila clavipes</name>
    <dbReference type="NCBI Taxonomy" id="2585209"/>
    <lineage>
        <taxon>Eukaryota</taxon>
        <taxon>Metazoa</taxon>
        <taxon>Ecdysozoa</taxon>
        <taxon>Arthropoda</taxon>
        <taxon>Chelicerata</taxon>
        <taxon>Arachnida</taxon>
        <taxon>Araneae</taxon>
        <taxon>Araneomorphae</taxon>
        <taxon>Entelegynae</taxon>
        <taxon>Araneoidea</taxon>
        <taxon>Nephilidae</taxon>
        <taxon>Trichonephila</taxon>
    </lineage>
</organism>
<sequence length="130" mass="14591">MLRLKSLPVGEMEVRRGECQLRCRLSHLTTVQNDEKYLHPLLPLTFLPFLHLVSTHCNILATSDVFSGTDIHKQKCRPRVHNVGNVDGAFLDILLVRTVSGNASRSGVSPRNPFHPRFGGNPMSHTRAKK</sequence>
<evidence type="ECO:0000313" key="3">
    <source>
        <dbReference type="Proteomes" id="UP000887159"/>
    </source>
</evidence>
<comment type="caution">
    <text evidence="2">The sequence shown here is derived from an EMBL/GenBank/DDBJ whole genome shotgun (WGS) entry which is preliminary data.</text>
</comment>
<dbReference type="Proteomes" id="UP000887159">
    <property type="component" value="Unassembled WGS sequence"/>
</dbReference>
<evidence type="ECO:0000256" key="1">
    <source>
        <dbReference type="SAM" id="MobiDB-lite"/>
    </source>
</evidence>
<accession>A0A8X6VBN5</accession>
<gene>
    <name evidence="2" type="ORF">TNCV_5098641</name>
</gene>
<keyword evidence="3" id="KW-1185">Reference proteome</keyword>
<protein>
    <submittedName>
        <fullName evidence="2">Uncharacterized protein</fullName>
    </submittedName>
</protein>